<protein>
    <submittedName>
        <fullName evidence="1">Uncharacterized protein</fullName>
    </submittedName>
</protein>
<gene>
    <name evidence="1" type="ORF">H671_4g12427</name>
</gene>
<sequence length="68" mass="8119">MFTSMLDLWAIYPLVPVPPDCVRYITFLTCPSGTFYHEWMLDFVQGFSLPSEIMWFCLQTVYVMNYVY</sequence>
<dbReference type="Proteomes" id="UP000030759">
    <property type="component" value="Unassembled WGS sequence"/>
</dbReference>
<dbReference type="AlphaFoldDB" id="A0A061I2X0"/>
<proteinExistence type="predicted"/>
<name>A0A061I2X0_CRIGR</name>
<reference evidence="2" key="1">
    <citation type="journal article" date="2013" name="Nat. Biotechnol.">
        <title>Chinese hamster genome sequenced from sorted chromosomes.</title>
        <authorList>
            <person name="Brinkrolf K."/>
            <person name="Rupp O."/>
            <person name="Laux H."/>
            <person name="Kollin F."/>
            <person name="Ernst W."/>
            <person name="Linke B."/>
            <person name="Kofler R."/>
            <person name="Romand S."/>
            <person name="Hesse F."/>
            <person name="Budach W.E."/>
            <person name="Galosy S."/>
            <person name="Muller D."/>
            <person name="Noll T."/>
            <person name="Wienberg J."/>
            <person name="Jostock T."/>
            <person name="Leonard M."/>
            <person name="Grillari J."/>
            <person name="Tauch A."/>
            <person name="Goesmann A."/>
            <person name="Helk B."/>
            <person name="Mott J.E."/>
            <person name="Puhler A."/>
            <person name="Borth N."/>
        </authorList>
    </citation>
    <scope>NUCLEOTIDE SEQUENCE [LARGE SCALE GENOMIC DNA]</scope>
    <source>
        <strain evidence="2">17A/GY</strain>
    </source>
</reference>
<evidence type="ECO:0000313" key="2">
    <source>
        <dbReference type="Proteomes" id="UP000030759"/>
    </source>
</evidence>
<accession>A0A061I2X0</accession>
<dbReference type="EMBL" id="KE675367">
    <property type="protein sequence ID" value="ERE75692.1"/>
    <property type="molecule type" value="Genomic_DNA"/>
</dbReference>
<evidence type="ECO:0000313" key="1">
    <source>
        <dbReference type="EMBL" id="ERE75692.1"/>
    </source>
</evidence>
<organism evidence="1 2">
    <name type="scientific">Cricetulus griseus</name>
    <name type="common">Chinese hamster</name>
    <name type="synonym">Cricetulus barabensis griseus</name>
    <dbReference type="NCBI Taxonomy" id="10029"/>
    <lineage>
        <taxon>Eukaryota</taxon>
        <taxon>Metazoa</taxon>
        <taxon>Chordata</taxon>
        <taxon>Craniata</taxon>
        <taxon>Vertebrata</taxon>
        <taxon>Euteleostomi</taxon>
        <taxon>Mammalia</taxon>
        <taxon>Eutheria</taxon>
        <taxon>Euarchontoglires</taxon>
        <taxon>Glires</taxon>
        <taxon>Rodentia</taxon>
        <taxon>Myomorpha</taxon>
        <taxon>Muroidea</taxon>
        <taxon>Cricetidae</taxon>
        <taxon>Cricetinae</taxon>
        <taxon>Cricetulus</taxon>
    </lineage>
</organism>